<sequence>MTYCIGFQISGAQLACEQYDQVLQPYWSSPVCAIPIMKTPEYKCPDDTYTVVPTTFYFYCYKLISKGSITLDDENIVDTANEYCIEETGGLIASIHDEAENGYVNALLNITGSNGVMIGMKADVEGGTLYWSDGTATDYDNFGTQPTVTANYTMTIMTSSGDWTADPAKLLDFNYIASVSVVNRTVDGIQQLIQNVVYNLQRPCPDYWNQVGPCTLKMTEEACNQYSGFLETYWNGSFCQAPMMKQTFECPDNTYTVVSNNQWTYCYKLISKGTINIDDENIVDMANEYCIEQTGGQIASIYDKKENAGVNAIQLNSTEPNGVLIGLKADLESEKLFWSDGTIITYANFNIKPNVSASYSMTMIMSSGKWTADPAEFSDFNYIACKLKADVVLTKV</sequence>
<dbReference type="CDD" id="cd00037">
    <property type="entry name" value="CLECT"/>
    <property type="match status" value="2"/>
</dbReference>
<keyword evidence="3" id="KW-1185">Reference proteome</keyword>
<dbReference type="InterPro" id="IPR001304">
    <property type="entry name" value="C-type_lectin-like"/>
</dbReference>
<dbReference type="PANTHER" id="PTHR22991">
    <property type="entry name" value="PROTEIN CBG13490"/>
    <property type="match status" value="1"/>
</dbReference>
<evidence type="ECO:0000313" key="4">
    <source>
        <dbReference type="WBParaSite" id="Pan_g14529.t2"/>
    </source>
</evidence>
<organism evidence="3 4">
    <name type="scientific">Panagrellus redivivus</name>
    <name type="common">Microworm</name>
    <dbReference type="NCBI Taxonomy" id="6233"/>
    <lineage>
        <taxon>Eukaryota</taxon>
        <taxon>Metazoa</taxon>
        <taxon>Ecdysozoa</taxon>
        <taxon>Nematoda</taxon>
        <taxon>Chromadorea</taxon>
        <taxon>Rhabditida</taxon>
        <taxon>Tylenchina</taxon>
        <taxon>Panagrolaimomorpha</taxon>
        <taxon>Panagrolaimoidea</taxon>
        <taxon>Panagrolaimidae</taxon>
        <taxon>Panagrellus</taxon>
    </lineage>
</organism>
<dbReference type="Proteomes" id="UP000492821">
    <property type="component" value="Unassembled WGS sequence"/>
</dbReference>
<evidence type="ECO:0000313" key="3">
    <source>
        <dbReference type="Proteomes" id="UP000492821"/>
    </source>
</evidence>
<protein>
    <submittedName>
        <fullName evidence="4">C-type lectin domain-containing protein</fullName>
    </submittedName>
</protein>
<proteinExistence type="predicted"/>
<dbReference type="PROSITE" id="PS50041">
    <property type="entry name" value="C_TYPE_LECTIN_2"/>
    <property type="match status" value="2"/>
</dbReference>
<dbReference type="SMART" id="SM00034">
    <property type="entry name" value="CLECT"/>
    <property type="match status" value="2"/>
</dbReference>
<feature type="domain" description="C-type lectin" evidence="2">
    <location>
        <begin position="56"/>
        <end position="163"/>
    </location>
</feature>
<dbReference type="InterPro" id="IPR016186">
    <property type="entry name" value="C-type_lectin-like/link_sf"/>
</dbReference>
<dbReference type="SUPFAM" id="SSF56436">
    <property type="entry name" value="C-type lectin-like"/>
    <property type="match status" value="2"/>
</dbReference>
<reference evidence="4" key="2">
    <citation type="submission" date="2020-10" db="UniProtKB">
        <authorList>
            <consortium name="WormBaseParasite"/>
        </authorList>
    </citation>
    <scope>IDENTIFICATION</scope>
</reference>
<feature type="domain" description="C-type lectin" evidence="2">
    <location>
        <begin position="262"/>
        <end position="370"/>
    </location>
</feature>
<evidence type="ECO:0000259" key="2">
    <source>
        <dbReference type="PROSITE" id="PS50041"/>
    </source>
</evidence>
<dbReference type="InterPro" id="IPR050976">
    <property type="entry name" value="Snaclec"/>
</dbReference>
<keyword evidence="1" id="KW-1015">Disulfide bond</keyword>
<dbReference type="PANTHER" id="PTHR22991:SF40">
    <property type="entry name" value="PROTEIN CBG13490"/>
    <property type="match status" value="1"/>
</dbReference>
<dbReference type="Gene3D" id="3.10.100.10">
    <property type="entry name" value="Mannose-Binding Protein A, subunit A"/>
    <property type="match status" value="2"/>
</dbReference>
<dbReference type="InterPro" id="IPR016187">
    <property type="entry name" value="CTDL_fold"/>
</dbReference>
<dbReference type="AlphaFoldDB" id="A0A7E4UZ09"/>
<name>A0A7E4UZ09_PANRE</name>
<evidence type="ECO:0000256" key="1">
    <source>
        <dbReference type="ARBA" id="ARBA00023157"/>
    </source>
</evidence>
<reference evidence="3" key="1">
    <citation type="journal article" date="2013" name="Genetics">
        <title>The draft genome and transcriptome of Panagrellus redivivus are shaped by the harsh demands of a free-living lifestyle.</title>
        <authorList>
            <person name="Srinivasan J."/>
            <person name="Dillman A.R."/>
            <person name="Macchietto M.G."/>
            <person name="Heikkinen L."/>
            <person name="Lakso M."/>
            <person name="Fracchia K.M."/>
            <person name="Antoshechkin I."/>
            <person name="Mortazavi A."/>
            <person name="Wong G."/>
            <person name="Sternberg P.W."/>
        </authorList>
    </citation>
    <scope>NUCLEOTIDE SEQUENCE [LARGE SCALE GENOMIC DNA]</scope>
    <source>
        <strain evidence="3">MT8872</strain>
    </source>
</reference>
<accession>A0A7E4UZ09</accession>
<dbReference type="WBParaSite" id="Pan_g14529.t2">
    <property type="protein sequence ID" value="Pan_g14529.t2"/>
    <property type="gene ID" value="Pan_g14529"/>
</dbReference>